<dbReference type="SUPFAM" id="SSF53335">
    <property type="entry name" value="S-adenosyl-L-methionine-dependent methyltransferases"/>
    <property type="match status" value="1"/>
</dbReference>
<dbReference type="Gene3D" id="3.40.50.150">
    <property type="entry name" value="Vaccinia Virus protein VP39"/>
    <property type="match status" value="1"/>
</dbReference>
<evidence type="ECO:0000313" key="9">
    <source>
        <dbReference type="EMBL" id="TQN50308.1"/>
    </source>
</evidence>
<evidence type="ECO:0000256" key="5">
    <source>
        <dbReference type="ARBA" id="ARBA00022691"/>
    </source>
</evidence>
<gene>
    <name evidence="9" type="primary">hsdM_1</name>
    <name evidence="9" type="ORF">DLNHIDIE_00161</name>
</gene>
<evidence type="ECO:0000256" key="1">
    <source>
        <dbReference type="ARBA" id="ARBA00006594"/>
    </source>
</evidence>
<dbReference type="InterPro" id="IPR002052">
    <property type="entry name" value="DNA_methylase_N6_adenine_CS"/>
</dbReference>
<dbReference type="GO" id="GO:0008170">
    <property type="term" value="F:N-methyltransferase activity"/>
    <property type="evidence" value="ECO:0007669"/>
    <property type="project" value="InterPro"/>
</dbReference>
<dbReference type="Proteomes" id="UP000315403">
    <property type="component" value="Unassembled WGS sequence"/>
</dbReference>
<accession>A0A543Q1Y4</accession>
<comment type="caution">
    <text evidence="9">The sequence shown here is derived from an EMBL/GenBank/DDBJ whole genome shotgun (WGS) entry which is preliminary data.</text>
</comment>
<dbReference type="PROSITE" id="PS00092">
    <property type="entry name" value="N6_MTASE"/>
    <property type="match status" value="1"/>
</dbReference>
<dbReference type="Pfam" id="PF02384">
    <property type="entry name" value="N6_Mtase"/>
    <property type="match status" value="1"/>
</dbReference>
<protein>
    <recommendedName>
        <fullName evidence="2">site-specific DNA-methyltransferase (adenine-specific)</fullName>
        <ecNumber evidence="2">2.1.1.72</ecNumber>
    </recommendedName>
</protein>
<proteinExistence type="inferred from homology"/>
<evidence type="ECO:0000256" key="7">
    <source>
        <dbReference type="ARBA" id="ARBA00047942"/>
    </source>
</evidence>
<dbReference type="GO" id="GO:0003677">
    <property type="term" value="F:DNA binding"/>
    <property type="evidence" value="ECO:0007669"/>
    <property type="project" value="InterPro"/>
</dbReference>
<evidence type="ECO:0000256" key="6">
    <source>
        <dbReference type="ARBA" id="ARBA00022747"/>
    </source>
</evidence>
<comment type="similarity">
    <text evidence="1">Belongs to the N(4)/N(6)-methyltransferase family.</text>
</comment>
<dbReference type="RefSeq" id="WP_158627747.1">
    <property type="nucleotide sequence ID" value="NZ_SZUV01000001.1"/>
</dbReference>
<organism evidence="9 10">
    <name type="scientific">Acidithiobacillus thiooxidans ATCC 19377</name>
    <dbReference type="NCBI Taxonomy" id="637390"/>
    <lineage>
        <taxon>Bacteria</taxon>
        <taxon>Pseudomonadati</taxon>
        <taxon>Pseudomonadota</taxon>
        <taxon>Acidithiobacillia</taxon>
        <taxon>Acidithiobacillales</taxon>
        <taxon>Acidithiobacillaceae</taxon>
        <taxon>Acidithiobacillus</taxon>
    </lineage>
</organism>
<sequence>MAIGGNSIEREDGKPMPQVLNFDDETVVAEILYVIKNFDPRTGLVLENKKVNPTALSASVWQTIWRLKADKPEDCLATFVELFIYKFLNDLGLMRKDSKGRDVSLDYLLELNRDAVLKEYFTVVRPYIKELFPEGMDGYSVINGIVLQKENRDHNIIFHELLKKFVRFGSLKNTDPEFKTRLYETFLQESDTTSTYGQFFTPRKVVGSVHDMAGIATMSAGKSICDPAAGVGGFILEPMARDLEAQWTLHGNTLQPKHEWHSFELVPKTSILAKANALVHCGDMLAEQPGRIAEFAKWLNNVFVCTENTALGSLDRMDKEKFDVIITNPPFVVSGSADFRKLIHKNAKRSAYFARKYSGVEGLFVQYIVQALKKSGDAWVLLPEAFLLRTPDEMLRKWILQNCRVDLVALLPERTFFNTPKRVVILHMKKRDRLLSTTELAKILQQEKILIYAVGEIGETRDAKRFPIAPNDLPDLVQSYRMHQAGLKTASRRASLVDAVAFGSRTFNVRHAWSKEDARALGLLVSLEDPVAEKIAFDARMFDLQALVAKFLAEQKDVDTPRDPFDIKTVRLGEENLFALRIGSRVLKKDVFEKRTGVPLFSANVRKPFGFVPNANAGGHTFGGALWGIDTDFDCRGVPPGEIYAITDHCGEVAILVNDIEPHYLARQIRLAGIDLGLDRDFRASLAIMADLEINLPITTTGEFDFELMQAWTDFHEDFLQRKQSLSKFMV</sequence>
<dbReference type="EMBL" id="SZUV01000001">
    <property type="protein sequence ID" value="TQN50308.1"/>
    <property type="molecule type" value="Genomic_DNA"/>
</dbReference>
<dbReference type="PANTHER" id="PTHR42933">
    <property type="entry name" value="SLR6095 PROTEIN"/>
    <property type="match status" value="1"/>
</dbReference>
<dbReference type="InterPro" id="IPR051537">
    <property type="entry name" value="DNA_Adenine_Mtase"/>
</dbReference>
<evidence type="ECO:0000256" key="2">
    <source>
        <dbReference type="ARBA" id="ARBA00011900"/>
    </source>
</evidence>
<feature type="domain" description="DNA methylase adenine-specific" evidence="8">
    <location>
        <begin position="181"/>
        <end position="490"/>
    </location>
</feature>
<reference evidence="9 10" key="1">
    <citation type="submission" date="2019-03" db="EMBL/GenBank/DDBJ databases">
        <title>New insights into Acidothiobacillus thiooxidans sulfur metabolism through coupled gene expression, solution geochemistry, microscopy and spectroscopy analyses.</title>
        <authorList>
            <person name="Camacho D."/>
            <person name="Frazao R."/>
            <person name="Fouillen A."/>
            <person name="Nanci A."/>
            <person name="Lang B.F."/>
            <person name="Apte S.C."/>
            <person name="Baron C."/>
            <person name="Warren L.A."/>
        </authorList>
    </citation>
    <scope>NUCLEOTIDE SEQUENCE [LARGE SCALE GENOMIC DNA]</scope>
    <source>
        <strain evidence="9 10">ATCC 19377</strain>
    </source>
</reference>
<keyword evidence="5" id="KW-0949">S-adenosyl-L-methionine</keyword>
<dbReference type="PRINTS" id="PR00507">
    <property type="entry name" value="N12N6MTFRASE"/>
</dbReference>
<keyword evidence="6" id="KW-0680">Restriction system</keyword>
<evidence type="ECO:0000256" key="3">
    <source>
        <dbReference type="ARBA" id="ARBA00022603"/>
    </source>
</evidence>
<dbReference type="GO" id="GO:0032259">
    <property type="term" value="P:methylation"/>
    <property type="evidence" value="ECO:0007669"/>
    <property type="project" value="UniProtKB-KW"/>
</dbReference>
<dbReference type="GO" id="GO:0009007">
    <property type="term" value="F:site-specific DNA-methyltransferase (adenine-specific) activity"/>
    <property type="evidence" value="ECO:0007669"/>
    <property type="project" value="UniProtKB-EC"/>
</dbReference>
<dbReference type="PANTHER" id="PTHR42933:SF4">
    <property type="entry name" value="TYPE I RESTRICTION ENZYME ECOKI METHYLASE SUBUNIT"/>
    <property type="match status" value="1"/>
</dbReference>
<evidence type="ECO:0000256" key="4">
    <source>
        <dbReference type="ARBA" id="ARBA00022679"/>
    </source>
</evidence>
<dbReference type="InterPro" id="IPR029063">
    <property type="entry name" value="SAM-dependent_MTases_sf"/>
</dbReference>
<dbReference type="EC" id="2.1.1.72" evidence="2"/>
<keyword evidence="4 9" id="KW-0808">Transferase</keyword>
<dbReference type="InterPro" id="IPR003356">
    <property type="entry name" value="DNA_methylase_A-5"/>
</dbReference>
<evidence type="ECO:0000313" key="10">
    <source>
        <dbReference type="Proteomes" id="UP000315403"/>
    </source>
</evidence>
<keyword evidence="3 9" id="KW-0489">Methyltransferase</keyword>
<dbReference type="GO" id="GO:0009307">
    <property type="term" value="P:DNA restriction-modification system"/>
    <property type="evidence" value="ECO:0007669"/>
    <property type="project" value="UniProtKB-KW"/>
</dbReference>
<comment type="catalytic activity">
    <reaction evidence="7">
        <text>a 2'-deoxyadenosine in DNA + S-adenosyl-L-methionine = an N(6)-methyl-2'-deoxyadenosine in DNA + S-adenosyl-L-homocysteine + H(+)</text>
        <dbReference type="Rhea" id="RHEA:15197"/>
        <dbReference type="Rhea" id="RHEA-COMP:12418"/>
        <dbReference type="Rhea" id="RHEA-COMP:12419"/>
        <dbReference type="ChEBI" id="CHEBI:15378"/>
        <dbReference type="ChEBI" id="CHEBI:57856"/>
        <dbReference type="ChEBI" id="CHEBI:59789"/>
        <dbReference type="ChEBI" id="CHEBI:90615"/>
        <dbReference type="ChEBI" id="CHEBI:90616"/>
        <dbReference type="EC" id="2.1.1.72"/>
    </reaction>
</comment>
<evidence type="ECO:0000259" key="8">
    <source>
        <dbReference type="Pfam" id="PF02384"/>
    </source>
</evidence>
<dbReference type="AlphaFoldDB" id="A0A543Q1Y4"/>
<name>A0A543Q1Y4_ACITH</name>